<accession>A0A6A1VBI2</accession>
<evidence type="ECO:0000256" key="4">
    <source>
        <dbReference type="ARBA" id="ARBA00022525"/>
    </source>
</evidence>
<keyword evidence="7" id="KW-0961">Cell wall biogenesis/degradation</keyword>
<evidence type="ECO:0000256" key="7">
    <source>
        <dbReference type="ARBA" id="ARBA00023316"/>
    </source>
</evidence>
<keyword evidence="5 8" id="KW-0378">Hydrolase</keyword>
<dbReference type="InterPro" id="IPR000743">
    <property type="entry name" value="Glyco_hydro_28"/>
</dbReference>
<evidence type="ECO:0008006" key="11">
    <source>
        <dbReference type="Google" id="ProtNLM"/>
    </source>
</evidence>
<dbReference type="GO" id="GO:0005975">
    <property type="term" value="P:carbohydrate metabolic process"/>
    <property type="evidence" value="ECO:0007669"/>
    <property type="project" value="InterPro"/>
</dbReference>
<comment type="caution">
    <text evidence="9">The sequence shown here is derived from an EMBL/GenBank/DDBJ whole genome shotgun (WGS) entry which is preliminary data.</text>
</comment>
<dbReference type="InterPro" id="IPR011050">
    <property type="entry name" value="Pectin_lyase_fold/virulence"/>
</dbReference>
<dbReference type="SUPFAM" id="SSF51126">
    <property type="entry name" value="Pectin lyase-like"/>
    <property type="match status" value="1"/>
</dbReference>
<dbReference type="SMART" id="SM00710">
    <property type="entry name" value="PbH1"/>
    <property type="match status" value="4"/>
</dbReference>
<evidence type="ECO:0000256" key="1">
    <source>
        <dbReference type="ARBA" id="ARBA00004191"/>
    </source>
</evidence>
<dbReference type="Pfam" id="PF00295">
    <property type="entry name" value="Glyco_hydro_28"/>
    <property type="match status" value="1"/>
</dbReference>
<dbReference type="GO" id="GO:0004650">
    <property type="term" value="F:polygalacturonase activity"/>
    <property type="evidence" value="ECO:0007669"/>
    <property type="project" value="InterPro"/>
</dbReference>
<evidence type="ECO:0000256" key="2">
    <source>
        <dbReference type="ARBA" id="ARBA00008834"/>
    </source>
</evidence>
<organism evidence="9 10">
    <name type="scientific">Morella rubra</name>
    <name type="common">Chinese bayberry</name>
    <dbReference type="NCBI Taxonomy" id="262757"/>
    <lineage>
        <taxon>Eukaryota</taxon>
        <taxon>Viridiplantae</taxon>
        <taxon>Streptophyta</taxon>
        <taxon>Embryophyta</taxon>
        <taxon>Tracheophyta</taxon>
        <taxon>Spermatophyta</taxon>
        <taxon>Magnoliopsida</taxon>
        <taxon>eudicotyledons</taxon>
        <taxon>Gunneridae</taxon>
        <taxon>Pentapetalae</taxon>
        <taxon>rosids</taxon>
        <taxon>fabids</taxon>
        <taxon>Fagales</taxon>
        <taxon>Myricaceae</taxon>
        <taxon>Morella</taxon>
    </lineage>
</organism>
<reference evidence="9 10" key="1">
    <citation type="journal article" date="2019" name="Plant Biotechnol. J.">
        <title>The red bayberry genome and genetic basis of sex determination.</title>
        <authorList>
            <person name="Jia H.M."/>
            <person name="Jia H.J."/>
            <person name="Cai Q.L."/>
            <person name="Wang Y."/>
            <person name="Zhao H.B."/>
            <person name="Yang W.F."/>
            <person name="Wang G.Y."/>
            <person name="Li Y.H."/>
            <person name="Zhan D.L."/>
            <person name="Shen Y.T."/>
            <person name="Niu Q.F."/>
            <person name="Chang L."/>
            <person name="Qiu J."/>
            <person name="Zhao L."/>
            <person name="Xie H.B."/>
            <person name="Fu W.Y."/>
            <person name="Jin J."/>
            <person name="Li X.W."/>
            <person name="Jiao Y."/>
            <person name="Zhou C.C."/>
            <person name="Tu T."/>
            <person name="Chai C.Y."/>
            <person name="Gao J.L."/>
            <person name="Fan L.J."/>
            <person name="van de Weg E."/>
            <person name="Wang J.Y."/>
            <person name="Gao Z.S."/>
        </authorList>
    </citation>
    <scope>NUCLEOTIDE SEQUENCE [LARGE SCALE GENOMIC DNA]</scope>
    <source>
        <tissue evidence="9">Leaves</tissue>
    </source>
</reference>
<dbReference type="OrthoDB" id="187139at2759"/>
<evidence type="ECO:0000256" key="6">
    <source>
        <dbReference type="ARBA" id="ARBA00023295"/>
    </source>
</evidence>
<proteinExistence type="inferred from homology"/>
<evidence type="ECO:0000313" key="9">
    <source>
        <dbReference type="EMBL" id="KAB1209157.1"/>
    </source>
</evidence>
<dbReference type="GO" id="GO:0071555">
    <property type="term" value="P:cell wall organization"/>
    <property type="evidence" value="ECO:0007669"/>
    <property type="project" value="UniProtKB-KW"/>
</dbReference>
<dbReference type="Gene3D" id="2.160.20.10">
    <property type="entry name" value="Single-stranded right-handed beta-helix, Pectin lyase-like"/>
    <property type="match status" value="1"/>
</dbReference>
<dbReference type="AlphaFoldDB" id="A0A6A1VBI2"/>
<keyword evidence="10" id="KW-1185">Reference proteome</keyword>
<keyword evidence="6 8" id="KW-0326">Glycosidase</keyword>
<sequence>MTQGFVCIYDMGNMPSIKPMAVRLYGSDHATVTSITIRNSPQTHLKFDNINVSSPADSSNTDGIHLQNSQDVFINSINLACGDDCVSIQTGCSNVSIQNVNCGAGHGISIGGLGRDNTKACVSNVTVRDSTMSKTMTGVRIKTWQGGSGAARGIKFFNIQVSEVKTPIMIDQFYCDKTKCQNRTSAVAVSGIDYVNIRGTFTVKPVHFACCDSIPCTNISLATINLEAAQGSKSNDHFCREACGELRTTSTVPPLTDCLQKGMPSNTSFRSNLESCRA</sequence>
<evidence type="ECO:0000256" key="5">
    <source>
        <dbReference type="ARBA" id="ARBA00022801"/>
    </source>
</evidence>
<protein>
    <recommendedName>
        <fullName evidence="11">Polygalacturonase</fullName>
    </recommendedName>
</protein>
<keyword evidence="4" id="KW-0964">Secreted</keyword>
<dbReference type="InterPro" id="IPR006626">
    <property type="entry name" value="PbH1"/>
</dbReference>
<evidence type="ECO:0000256" key="8">
    <source>
        <dbReference type="RuleBase" id="RU361169"/>
    </source>
</evidence>
<dbReference type="Proteomes" id="UP000516437">
    <property type="component" value="Chromosome 6"/>
</dbReference>
<dbReference type="InterPro" id="IPR012334">
    <property type="entry name" value="Pectin_lyas_fold"/>
</dbReference>
<dbReference type="PANTHER" id="PTHR31375">
    <property type="match status" value="1"/>
</dbReference>
<comment type="subcellular location">
    <subcellularLocation>
        <location evidence="1">Secreted</location>
        <location evidence="1">Cell wall</location>
    </subcellularLocation>
</comment>
<keyword evidence="3" id="KW-0134">Cell wall</keyword>
<name>A0A6A1VBI2_9ROSI</name>
<gene>
    <name evidence="9" type="ORF">CJ030_MR6G015583</name>
</gene>
<comment type="similarity">
    <text evidence="2 8">Belongs to the glycosyl hydrolase 28 family.</text>
</comment>
<dbReference type="EMBL" id="RXIC02000024">
    <property type="protein sequence ID" value="KAB1209157.1"/>
    <property type="molecule type" value="Genomic_DNA"/>
</dbReference>
<evidence type="ECO:0000256" key="3">
    <source>
        <dbReference type="ARBA" id="ARBA00022512"/>
    </source>
</evidence>
<evidence type="ECO:0000313" key="10">
    <source>
        <dbReference type="Proteomes" id="UP000516437"/>
    </source>
</evidence>